<dbReference type="AlphaFoldDB" id="A0A1S2VEI0"/>
<proteinExistence type="predicted"/>
<keyword evidence="2" id="KW-1185">Reference proteome</keyword>
<organism evidence="1 2">
    <name type="scientific">Arsenicibacter rosenii</name>
    <dbReference type="NCBI Taxonomy" id="1750698"/>
    <lineage>
        <taxon>Bacteria</taxon>
        <taxon>Pseudomonadati</taxon>
        <taxon>Bacteroidota</taxon>
        <taxon>Cytophagia</taxon>
        <taxon>Cytophagales</taxon>
        <taxon>Spirosomataceae</taxon>
        <taxon>Arsenicibacter</taxon>
    </lineage>
</organism>
<name>A0A1S2VEI0_9BACT</name>
<reference evidence="1 2" key="1">
    <citation type="submission" date="2016-10" db="EMBL/GenBank/DDBJ databases">
        <title>Arsenicibacter rosenii gen. nov., sp. nov., an efficient arsenic-methylating bacterium isolated from an arsenic-contaminated paddy soil.</title>
        <authorList>
            <person name="Huang K."/>
        </authorList>
    </citation>
    <scope>NUCLEOTIDE SEQUENCE [LARGE SCALE GENOMIC DNA]</scope>
    <source>
        <strain evidence="1 2">SM-1</strain>
    </source>
</reference>
<gene>
    <name evidence="1" type="ORF">BLX24_21330</name>
</gene>
<sequence length="216" mass="25621">MIRIAAGFVLFLFVWILADIYIPVRSDIRNFEPKQVGQLEAGMWRSYYERRPLRLIGQLTDLIRSQYRAPYWRSWQLGYRAGKAAFVFKDGKNQQDYAKALPYIQRFYEGINDLSETPFPAGKVAALELKWWMIRREKNGFRPGDWETILKQESSAIFNVPAERFQEHAQLRVRAMMYRDYRGKDITESDWKYIEELLEQSWTALHKVVNTPSPVN</sequence>
<protein>
    <submittedName>
        <fullName evidence="1">Uncharacterized protein</fullName>
    </submittedName>
</protein>
<comment type="caution">
    <text evidence="1">The sequence shown here is derived from an EMBL/GenBank/DDBJ whole genome shotgun (WGS) entry which is preliminary data.</text>
</comment>
<dbReference type="Proteomes" id="UP000181790">
    <property type="component" value="Unassembled WGS sequence"/>
</dbReference>
<dbReference type="EMBL" id="MORL01000015">
    <property type="protein sequence ID" value="OIN57161.1"/>
    <property type="molecule type" value="Genomic_DNA"/>
</dbReference>
<evidence type="ECO:0000313" key="2">
    <source>
        <dbReference type="Proteomes" id="UP000181790"/>
    </source>
</evidence>
<accession>A0A1S2VEI0</accession>
<evidence type="ECO:0000313" key="1">
    <source>
        <dbReference type="EMBL" id="OIN57161.1"/>
    </source>
</evidence>